<dbReference type="RefSeq" id="WP_043919338.1">
    <property type="nucleotide sequence ID" value="NZ_FZPF01000023.1"/>
</dbReference>
<name>A0A0D1EIU5_9RHOB</name>
<dbReference type="Proteomes" id="UP000032232">
    <property type="component" value="Unassembled WGS sequence"/>
</dbReference>
<sequence length="88" mass="9916">MSVEFGENGIVVDAELICAAFDLTEDEMRALMRTGAMHTVCERGIGEHEGRWRLTFRYDGGMVRLTTDENGRVLSRVRSRAPWKAGKV</sequence>
<accession>A0A0D1EIU5</accession>
<organism evidence="1 2">
    <name type="scientific">Jannaschia aquimarina</name>
    <dbReference type="NCBI Taxonomy" id="935700"/>
    <lineage>
        <taxon>Bacteria</taxon>
        <taxon>Pseudomonadati</taxon>
        <taxon>Pseudomonadota</taxon>
        <taxon>Alphaproteobacteria</taxon>
        <taxon>Rhodobacterales</taxon>
        <taxon>Roseobacteraceae</taxon>
        <taxon>Jannaschia</taxon>
    </lineage>
</organism>
<keyword evidence="2" id="KW-1185">Reference proteome</keyword>
<dbReference type="OrthoDB" id="8238457at2"/>
<dbReference type="PATRIC" id="fig|935700.4.peg.2618"/>
<dbReference type="AlphaFoldDB" id="A0A0D1EIU5"/>
<dbReference type="Pfam" id="PF20132">
    <property type="entry name" value="DUF6522"/>
    <property type="match status" value="1"/>
</dbReference>
<protein>
    <submittedName>
        <fullName evidence="1">Uncharacterized protein</fullName>
    </submittedName>
</protein>
<evidence type="ECO:0000313" key="1">
    <source>
        <dbReference type="EMBL" id="KIT15745.1"/>
    </source>
</evidence>
<reference evidence="1 2" key="1">
    <citation type="submission" date="2015-02" db="EMBL/GenBank/DDBJ databases">
        <title>Genome Sequence of Jannaschia aquimarina DSM28248, a member of the Roseobacter clade.</title>
        <authorList>
            <person name="Voget S."/>
            <person name="Daniel R."/>
        </authorList>
    </citation>
    <scope>NUCLEOTIDE SEQUENCE [LARGE SCALE GENOMIC DNA]</scope>
    <source>
        <strain evidence="1 2">GSW-M26</strain>
    </source>
</reference>
<evidence type="ECO:0000313" key="2">
    <source>
        <dbReference type="Proteomes" id="UP000032232"/>
    </source>
</evidence>
<gene>
    <name evidence="1" type="ORF">jaqu_25390</name>
</gene>
<dbReference type="STRING" id="935700.jaqu_25390"/>
<dbReference type="InterPro" id="IPR045389">
    <property type="entry name" value="DUF6522"/>
</dbReference>
<comment type="caution">
    <text evidence="1">The sequence shown here is derived from an EMBL/GenBank/DDBJ whole genome shotgun (WGS) entry which is preliminary data.</text>
</comment>
<dbReference type="EMBL" id="JYFE01000045">
    <property type="protein sequence ID" value="KIT15745.1"/>
    <property type="molecule type" value="Genomic_DNA"/>
</dbReference>
<proteinExistence type="predicted"/>